<gene>
    <name evidence="3" type="ORF">Ctob_011600</name>
</gene>
<dbReference type="OrthoDB" id="565552at2759"/>
<evidence type="ECO:0000313" key="3">
    <source>
        <dbReference type="EMBL" id="KOO53053.1"/>
    </source>
</evidence>
<dbReference type="InterPro" id="IPR034904">
    <property type="entry name" value="FSCA_dom_sf"/>
</dbReference>
<dbReference type="InterPro" id="IPR001075">
    <property type="entry name" value="NIF_FeS_clus_asmbl_NifU_C"/>
</dbReference>
<dbReference type="GO" id="GO:0051536">
    <property type="term" value="F:iron-sulfur cluster binding"/>
    <property type="evidence" value="ECO:0007669"/>
    <property type="project" value="InterPro"/>
</dbReference>
<name>A0A0M0LQQ7_9EUKA</name>
<comment type="similarity">
    <text evidence="1">Belongs to the NifU family.</text>
</comment>
<evidence type="ECO:0000313" key="4">
    <source>
        <dbReference type="Proteomes" id="UP000037460"/>
    </source>
</evidence>
<dbReference type="SUPFAM" id="SSF117916">
    <property type="entry name" value="Fe-S cluster assembly (FSCA) domain-like"/>
    <property type="match status" value="1"/>
</dbReference>
<dbReference type="Gene3D" id="3.30.300.130">
    <property type="entry name" value="Fe-S cluster assembly (FSCA)"/>
    <property type="match status" value="1"/>
</dbReference>
<dbReference type="GO" id="GO:0005506">
    <property type="term" value="F:iron ion binding"/>
    <property type="evidence" value="ECO:0007669"/>
    <property type="project" value="InterPro"/>
</dbReference>
<dbReference type="EMBL" id="JWZX01000402">
    <property type="protein sequence ID" value="KOO53053.1"/>
    <property type="molecule type" value="Genomic_DNA"/>
</dbReference>
<evidence type="ECO:0000259" key="2">
    <source>
        <dbReference type="Pfam" id="PF01106"/>
    </source>
</evidence>
<dbReference type="Pfam" id="PF01106">
    <property type="entry name" value="NifU"/>
    <property type="match status" value="1"/>
</dbReference>
<dbReference type="Proteomes" id="UP000037460">
    <property type="component" value="Unassembled WGS sequence"/>
</dbReference>
<proteinExistence type="inferred from homology"/>
<feature type="domain" description="NIF system FeS cluster assembly NifU C-terminal" evidence="2">
    <location>
        <begin position="32"/>
        <end position="94"/>
    </location>
</feature>
<evidence type="ECO:0000256" key="1">
    <source>
        <dbReference type="ARBA" id="ARBA00006420"/>
    </source>
</evidence>
<keyword evidence="4" id="KW-1185">Reference proteome</keyword>
<dbReference type="GO" id="GO:0016226">
    <property type="term" value="P:iron-sulfur cluster assembly"/>
    <property type="evidence" value="ECO:0007669"/>
    <property type="project" value="InterPro"/>
</dbReference>
<dbReference type="AlphaFoldDB" id="A0A0M0LQQ7"/>
<comment type="caution">
    <text evidence="3">The sequence shown here is derived from an EMBL/GenBank/DDBJ whole genome shotgun (WGS) entry which is preliminary data.</text>
</comment>
<organism evidence="3 4">
    <name type="scientific">Chrysochromulina tobinii</name>
    <dbReference type="NCBI Taxonomy" id="1460289"/>
    <lineage>
        <taxon>Eukaryota</taxon>
        <taxon>Haptista</taxon>
        <taxon>Haptophyta</taxon>
        <taxon>Prymnesiophyceae</taxon>
        <taxon>Prymnesiales</taxon>
        <taxon>Chrysochromulinaceae</taxon>
        <taxon>Chrysochromulina</taxon>
    </lineage>
</organism>
<sequence length="100" mass="10845">MGLEKGLRDKIPEIISVEQVSADGVPITEEAIEAVLKDVRPFLKMTGGDVVLLSVDPDDLQPSCTLRLTGSGAALRSIKGEIIQRLRKEMPSMAGVLWDE</sequence>
<protein>
    <recommendedName>
        <fullName evidence="2">NIF system FeS cluster assembly NifU C-terminal domain-containing protein</fullName>
    </recommendedName>
</protein>
<reference evidence="4" key="1">
    <citation type="journal article" date="2015" name="PLoS Genet.">
        <title>Genome Sequence and Transcriptome Analyses of Chrysochromulina tobin: Metabolic Tools for Enhanced Algal Fitness in the Prominent Order Prymnesiales (Haptophyceae).</title>
        <authorList>
            <person name="Hovde B.T."/>
            <person name="Deodato C.R."/>
            <person name="Hunsperger H.M."/>
            <person name="Ryken S.A."/>
            <person name="Yost W."/>
            <person name="Jha R.K."/>
            <person name="Patterson J."/>
            <person name="Monnat R.J. Jr."/>
            <person name="Barlow S.B."/>
            <person name="Starkenburg S.R."/>
            <person name="Cattolico R.A."/>
        </authorList>
    </citation>
    <scope>NUCLEOTIDE SEQUENCE</scope>
    <source>
        <strain evidence="4">CCMP291</strain>
    </source>
</reference>
<accession>A0A0M0LQQ7</accession>